<dbReference type="PROSITE" id="PS51257">
    <property type="entry name" value="PROKAR_LIPOPROTEIN"/>
    <property type="match status" value="1"/>
</dbReference>
<dbReference type="GO" id="GO:1904680">
    <property type="term" value="F:peptide transmembrane transporter activity"/>
    <property type="evidence" value="ECO:0007669"/>
    <property type="project" value="TreeGrafter"/>
</dbReference>
<dbReference type="OrthoDB" id="9803988at2"/>
<dbReference type="GO" id="GO:0015833">
    <property type="term" value="P:peptide transport"/>
    <property type="evidence" value="ECO:0007669"/>
    <property type="project" value="TreeGrafter"/>
</dbReference>
<evidence type="ECO:0000313" key="3">
    <source>
        <dbReference type="EMBL" id="KHF46072.1"/>
    </source>
</evidence>
<dbReference type="AlphaFoldDB" id="A0A837DFK4"/>
<dbReference type="EMBL" id="JRZE01000001">
    <property type="protein sequence ID" value="KHF46072.1"/>
    <property type="molecule type" value="Genomic_DNA"/>
</dbReference>
<gene>
    <name evidence="3" type="ORF">MINT15_03730</name>
</gene>
<dbReference type="Pfam" id="PF00496">
    <property type="entry name" value="SBP_bac_5"/>
    <property type="match status" value="1"/>
</dbReference>
<dbReference type="Gene3D" id="3.10.105.10">
    <property type="entry name" value="Dipeptide-binding Protein, Domain 3"/>
    <property type="match status" value="1"/>
</dbReference>
<name>A0A837DFK4_9PSEU</name>
<evidence type="ECO:0000259" key="2">
    <source>
        <dbReference type="Pfam" id="PF00496"/>
    </source>
</evidence>
<evidence type="ECO:0000256" key="1">
    <source>
        <dbReference type="SAM" id="MobiDB-lite"/>
    </source>
</evidence>
<dbReference type="Proteomes" id="UP000030848">
    <property type="component" value="Unassembled WGS sequence"/>
</dbReference>
<evidence type="ECO:0000313" key="4">
    <source>
        <dbReference type="Proteomes" id="UP000030848"/>
    </source>
</evidence>
<dbReference type="OMA" id="WRELFND"/>
<dbReference type="Gene3D" id="3.40.190.10">
    <property type="entry name" value="Periplasmic binding protein-like II"/>
    <property type="match status" value="1"/>
</dbReference>
<feature type="region of interest" description="Disordered" evidence="1">
    <location>
        <begin position="486"/>
        <end position="535"/>
    </location>
</feature>
<dbReference type="InterPro" id="IPR030678">
    <property type="entry name" value="Peptide/Ni-bd"/>
</dbReference>
<sequence>MRTNGGRNTPWLVALVLALVGVLAACSNTPPPPVVSSPVAETSEPPVETPSRIVAMVDDIVGGYNPHLLADVSTVTTALSQLLLPSVFRANEEGELELDDSLMESAEVTSEDPFTVTYRIRPDASWSDGAPIAVEDFSYLANAMKTQPGVVNPAGYELISSIEPGEGGKLVRVTFSEPYPGWRTLFSNLLPAHLMKDAPGGWRGALSESFPAYGGPFGIKTIDIARGEIVLERNERYWEKPAAVDRLVLQRADGPGMVSALRSGSAQFALGSVNGDTRKLLADVSEDIGLSTVAHPYVVDVVLRPIGPALVEDEVRQAVAALLDRDALIDEGTRGGDSADLRAGAQVLPPSEPGYKHTIPGSGPPLERNAKKAYKLLAEAGYEREAGSWVRDGRTLSLVVASPGQKQPYARIAAKLAEQLIAEGIEVNVVHPPAQELFGSALSATVDLDGGAHGEPAPVNGQVGIDIAVVPRAVSVDPATTLASWFGCDAGTQDDDSGRTQDPDSGNDDAGKTDGKRETAGPTTKPSESGGAAEAKRVVPTNTAGFCDPELQSVIDSMLTGETSLRQGLAKVEPELWDHMVSIPLFQLADTLAVGSGVSGVTAGPPLVGPFSSAVNWTRAPR</sequence>
<dbReference type="InterPro" id="IPR000914">
    <property type="entry name" value="SBP_5_dom"/>
</dbReference>
<dbReference type="PANTHER" id="PTHR30290">
    <property type="entry name" value="PERIPLASMIC BINDING COMPONENT OF ABC TRANSPORTER"/>
    <property type="match status" value="1"/>
</dbReference>
<reference evidence="3 4" key="1">
    <citation type="submission" date="2014-10" db="EMBL/GenBank/DDBJ databases">
        <title>Genome sequence of Micropolyspora internatus JCM3315.</title>
        <authorList>
            <person name="Shin S.-K."/>
            <person name="Yi H."/>
        </authorList>
    </citation>
    <scope>NUCLEOTIDE SEQUENCE [LARGE SCALE GENOMIC DNA]</scope>
    <source>
        <strain evidence="3 4">JCM 3315</strain>
    </source>
</reference>
<dbReference type="GO" id="GO:0043190">
    <property type="term" value="C:ATP-binding cassette (ABC) transporter complex"/>
    <property type="evidence" value="ECO:0007669"/>
    <property type="project" value="InterPro"/>
</dbReference>
<dbReference type="RefSeq" id="WP_015787402.1">
    <property type="nucleotide sequence ID" value="NZ_CALJZO010000125.1"/>
</dbReference>
<feature type="domain" description="Solute-binding protein family 5" evidence="2">
    <location>
        <begin position="102"/>
        <end position="434"/>
    </location>
</feature>
<dbReference type="CDD" id="cd08501">
    <property type="entry name" value="PBP2_Lpqw"/>
    <property type="match status" value="1"/>
</dbReference>
<dbReference type="PANTHER" id="PTHR30290:SF65">
    <property type="entry name" value="MONOACYL PHOSPHATIDYLINOSITOL TETRAMANNOSIDE-BINDING PROTEIN LPQW-RELATED"/>
    <property type="match status" value="1"/>
</dbReference>
<dbReference type="PIRSF" id="PIRSF002741">
    <property type="entry name" value="MppA"/>
    <property type="match status" value="1"/>
</dbReference>
<proteinExistence type="predicted"/>
<comment type="caution">
    <text evidence="3">The sequence shown here is derived from an EMBL/GenBank/DDBJ whole genome shotgun (WGS) entry which is preliminary data.</text>
</comment>
<dbReference type="SUPFAM" id="SSF53850">
    <property type="entry name" value="Periplasmic binding protein-like II"/>
    <property type="match status" value="1"/>
</dbReference>
<dbReference type="Gene3D" id="3.90.76.10">
    <property type="entry name" value="Dipeptide-binding Protein, Domain 1"/>
    <property type="match status" value="1"/>
</dbReference>
<feature type="compositionally biased region" description="Basic and acidic residues" evidence="1">
    <location>
        <begin position="509"/>
        <end position="519"/>
    </location>
</feature>
<dbReference type="GO" id="GO:0042597">
    <property type="term" value="C:periplasmic space"/>
    <property type="evidence" value="ECO:0007669"/>
    <property type="project" value="UniProtKB-ARBA"/>
</dbReference>
<organism evidence="3 4">
    <name type="scientific">Saccharomonospora viridis</name>
    <dbReference type="NCBI Taxonomy" id="1852"/>
    <lineage>
        <taxon>Bacteria</taxon>
        <taxon>Bacillati</taxon>
        <taxon>Actinomycetota</taxon>
        <taxon>Actinomycetes</taxon>
        <taxon>Pseudonocardiales</taxon>
        <taxon>Pseudonocardiaceae</taxon>
        <taxon>Saccharomonospora</taxon>
    </lineage>
</organism>
<dbReference type="InterPro" id="IPR039424">
    <property type="entry name" value="SBP_5"/>
</dbReference>
<accession>A0A837DFK4</accession>
<protein>
    <submittedName>
        <fullName evidence="3">Peptide ABC transporter substrate-binding protein</fullName>
    </submittedName>
</protein>